<dbReference type="Gene3D" id="3.40.50.850">
    <property type="entry name" value="Isochorismatase-like"/>
    <property type="match status" value="1"/>
</dbReference>
<dbReference type="PANTHER" id="PTHR43540:SF9">
    <property type="entry name" value="FAMILY HYDROLASE, PUTATIVE (AFU_ORTHOLOGUE AFUA_2G08700)-RELATED"/>
    <property type="match status" value="1"/>
</dbReference>
<evidence type="ECO:0000313" key="5">
    <source>
        <dbReference type="Proteomes" id="UP000198736"/>
    </source>
</evidence>
<feature type="region of interest" description="Disordered" evidence="2">
    <location>
        <begin position="1"/>
        <end position="26"/>
    </location>
</feature>
<dbReference type="SUPFAM" id="SSF52499">
    <property type="entry name" value="Isochorismatase-like hydrolases"/>
    <property type="match status" value="1"/>
</dbReference>
<organism evidence="4 5">
    <name type="scientific">Candidatus Nitrospira nitrificans</name>
    <dbReference type="NCBI Taxonomy" id="1742973"/>
    <lineage>
        <taxon>Bacteria</taxon>
        <taxon>Pseudomonadati</taxon>
        <taxon>Nitrospirota</taxon>
        <taxon>Nitrospiria</taxon>
        <taxon>Nitrospirales</taxon>
        <taxon>Nitrospiraceae</taxon>
        <taxon>Nitrospira</taxon>
    </lineage>
</organism>
<dbReference type="InterPro" id="IPR036380">
    <property type="entry name" value="Isochorismatase-like_sf"/>
</dbReference>
<sequence length="279" mass="29564">MAAKKADEASPLVSDRDDTRGAGPSRRDILIHGSKVAAGLGVSALLGNLGVFTGRSYGMDRSTMSLLDSLIPARTALLVIDMQRDFLLPEGYAAQAGLDIAPLAATIHPIKKLLAIGRKTDLLIVHTREGHVPDLSDCPPYKLERSRRAGAEIGSKGPLGRLLVRGEAGHDFVDALRPLEREIVIDKPGYSAFAHTGLQQALTKRGIETLILTGVTTEVCVSSTLRGAVDFGYRCITVSDACASSNPVLHEAALAMIGVEGGIFGEVATTAQVVERFSR</sequence>
<evidence type="ECO:0000256" key="2">
    <source>
        <dbReference type="SAM" id="MobiDB-lite"/>
    </source>
</evidence>
<evidence type="ECO:0000313" key="4">
    <source>
        <dbReference type="EMBL" id="CUS35252.1"/>
    </source>
</evidence>
<dbReference type="STRING" id="1742973.COMA2_20168"/>
<evidence type="ECO:0000256" key="1">
    <source>
        <dbReference type="ARBA" id="ARBA00022801"/>
    </source>
</evidence>
<keyword evidence="1 4" id="KW-0378">Hydrolase</keyword>
<gene>
    <name evidence="4" type="ORF">COMA2_20168</name>
</gene>
<dbReference type="GO" id="GO:0016787">
    <property type="term" value="F:hydrolase activity"/>
    <property type="evidence" value="ECO:0007669"/>
    <property type="project" value="UniProtKB-KW"/>
</dbReference>
<name>A0A0S4LGX3_9BACT</name>
<dbReference type="Pfam" id="PF00857">
    <property type="entry name" value="Isochorismatase"/>
    <property type="match status" value="1"/>
</dbReference>
<feature type="domain" description="Isochorismatase-like" evidence="3">
    <location>
        <begin position="75"/>
        <end position="272"/>
    </location>
</feature>
<accession>A0A0S4LGX3</accession>
<reference evidence="5" key="1">
    <citation type="submission" date="2015-10" db="EMBL/GenBank/DDBJ databases">
        <authorList>
            <person name="Luecker S."/>
            <person name="Luecker S."/>
        </authorList>
    </citation>
    <scope>NUCLEOTIDE SEQUENCE [LARGE SCALE GENOMIC DNA]</scope>
</reference>
<dbReference type="EMBL" id="CZPZ01000012">
    <property type="protein sequence ID" value="CUS35252.1"/>
    <property type="molecule type" value="Genomic_DNA"/>
</dbReference>
<dbReference type="PANTHER" id="PTHR43540">
    <property type="entry name" value="PEROXYUREIDOACRYLATE/UREIDOACRYLATE AMIDOHYDROLASE-RELATED"/>
    <property type="match status" value="1"/>
</dbReference>
<dbReference type="CDD" id="cd00431">
    <property type="entry name" value="cysteine_hydrolases"/>
    <property type="match status" value="1"/>
</dbReference>
<dbReference type="AlphaFoldDB" id="A0A0S4LGX3"/>
<protein>
    <submittedName>
        <fullName evidence="4">Cysteine hydrolase (Modular protein)</fullName>
    </submittedName>
</protein>
<dbReference type="Proteomes" id="UP000198736">
    <property type="component" value="Unassembled WGS sequence"/>
</dbReference>
<evidence type="ECO:0000259" key="3">
    <source>
        <dbReference type="Pfam" id="PF00857"/>
    </source>
</evidence>
<proteinExistence type="predicted"/>
<dbReference type="InterPro" id="IPR050272">
    <property type="entry name" value="Isochorismatase-like_hydrls"/>
</dbReference>
<keyword evidence="5" id="KW-1185">Reference proteome</keyword>
<dbReference type="InterPro" id="IPR000868">
    <property type="entry name" value="Isochorismatase-like_dom"/>
</dbReference>